<protein>
    <recommendedName>
        <fullName evidence="3">Zn-dependent metallo-hydrolase RNA specificity domain-containing protein</fullName>
    </recommendedName>
</protein>
<dbReference type="SUPFAM" id="SSF56281">
    <property type="entry name" value="Metallo-hydrolase/oxidoreductase"/>
    <property type="match status" value="1"/>
</dbReference>
<proteinExistence type="predicted"/>
<dbReference type="PANTHER" id="PTHR11203:SF37">
    <property type="entry name" value="INTEGRATOR COMPLEX SUBUNIT 11"/>
    <property type="match status" value="1"/>
</dbReference>
<dbReference type="AlphaFoldDB" id="A0A8J8TDW4"/>
<name>A0A8J8TDW4_9ARCH</name>
<dbReference type="RefSeq" id="WP_400195165.1">
    <property type="nucleotide sequence ID" value="NZ_CAYAYE010000021.1"/>
</dbReference>
<dbReference type="InterPro" id="IPR050698">
    <property type="entry name" value="MBL"/>
</dbReference>
<dbReference type="InterPro" id="IPR036866">
    <property type="entry name" value="RibonucZ/Hydroxyglut_hydro"/>
</dbReference>
<reference evidence="1" key="1">
    <citation type="submission" date="2016-03" db="EMBL/GenBank/DDBJ databases">
        <authorList>
            <person name="Borrel G."/>
            <person name="Mccann A."/>
            <person name="O'Toole P.W."/>
        </authorList>
    </citation>
    <scope>NUCLEOTIDE SEQUENCE</scope>
    <source>
        <strain evidence="1">183</strain>
    </source>
</reference>
<gene>
    <name evidence="1" type="ORF">A3207_04710</name>
</gene>
<dbReference type="PANTHER" id="PTHR11203">
    <property type="entry name" value="CLEAVAGE AND POLYADENYLATION SPECIFICITY FACTOR FAMILY MEMBER"/>
    <property type="match status" value="1"/>
</dbReference>
<dbReference type="EMBL" id="LVVT01000024">
    <property type="protein sequence ID" value="TQS81180.1"/>
    <property type="molecule type" value="Genomic_DNA"/>
</dbReference>
<evidence type="ECO:0000313" key="2">
    <source>
        <dbReference type="Proteomes" id="UP000752814"/>
    </source>
</evidence>
<dbReference type="Gene3D" id="3.40.50.12650">
    <property type="match status" value="1"/>
</dbReference>
<dbReference type="GO" id="GO:0004521">
    <property type="term" value="F:RNA endonuclease activity"/>
    <property type="evidence" value="ECO:0007669"/>
    <property type="project" value="TreeGrafter"/>
</dbReference>
<evidence type="ECO:0000313" key="1">
    <source>
        <dbReference type="EMBL" id="TQS81180.1"/>
    </source>
</evidence>
<evidence type="ECO:0008006" key="3">
    <source>
        <dbReference type="Google" id="ProtNLM"/>
    </source>
</evidence>
<comment type="caution">
    <text evidence="1">The sequence shown here is derived from an EMBL/GenBank/DDBJ whole genome shotgun (WGS) entry which is preliminary data.</text>
</comment>
<sequence>MKAEMGKKSQIVLSNGVEVSGAGRYLFDAQFFESEGTHCISHAHSDHLPRKISRGEAVCSETTMRCINECTKHRISKLSDPNIEMFDAGHMAGSCMFRLSIDDETILYTGDFSTKNRFGIDGAKPHKTDILIMESTFGKPEYVFPPQDEMGAVIHDWVEDNLAQNVSVVLYSYPFGKSQDLLRILSDLDPLVDDSVSKATSSACPELSFRKYSDEEDLKEPFVLISRPYSKKKSMEAPWRRADMQTAAVSGWAMNPSYKYMAGVNEAFPLSDHAGFDELINFAEGCKPSLVLTHHGFATELAMEIRSRLGIDARPLVRGQCSIFDF</sequence>
<dbReference type="Proteomes" id="UP000752814">
    <property type="component" value="Unassembled WGS sequence"/>
</dbReference>
<organism evidence="1 2">
    <name type="scientific">Candidatus Methanomassiliicoccus intestinalis</name>
    <dbReference type="NCBI Taxonomy" id="1406512"/>
    <lineage>
        <taxon>Archaea</taxon>
        <taxon>Methanobacteriati</taxon>
        <taxon>Thermoplasmatota</taxon>
        <taxon>Thermoplasmata</taxon>
        <taxon>Methanomassiliicoccales</taxon>
        <taxon>Methanomassiliicoccaceae</taxon>
        <taxon>Methanomassiliicoccus</taxon>
    </lineage>
</organism>
<accession>A0A8J8TDW4</accession>
<dbReference type="Gene3D" id="3.60.15.10">
    <property type="entry name" value="Ribonuclease Z/Hydroxyacylglutathione hydrolase-like"/>
    <property type="match status" value="1"/>
</dbReference>